<feature type="domain" description="Carbohydrate kinase PfkB" evidence="4">
    <location>
        <begin position="30"/>
        <end position="294"/>
    </location>
</feature>
<dbReference type="EMBL" id="UINC01142866">
    <property type="protein sequence ID" value="SVD31463.1"/>
    <property type="molecule type" value="Genomic_DNA"/>
</dbReference>
<evidence type="ECO:0000256" key="2">
    <source>
        <dbReference type="ARBA" id="ARBA00022679"/>
    </source>
</evidence>
<evidence type="ECO:0000313" key="5">
    <source>
        <dbReference type="EMBL" id="SVD31463.1"/>
    </source>
</evidence>
<dbReference type="Gene3D" id="3.40.1190.20">
    <property type="match status" value="1"/>
</dbReference>
<accession>A0A382UB46</accession>
<dbReference type="AlphaFoldDB" id="A0A382UB46"/>
<dbReference type="InterPro" id="IPR029056">
    <property type="entry name" value="Ribokinase-like"/>
</dbReference>
<protein>
    <recommendedName>
        <fullName evidence="4">Carbohydrate kinase PfkB domain-containing protein</fullName>
    </recommendedName>
</protein>
<comment type="similarity">
    <text evidence="1">Belongs to the carbohydrate kinase PfkB family.</text>
</comment>
<dbReference type="InterPro" id="IPR011611">
    <property type="entry name" value="PfkB_dom"/>
</dbReference>
<organism evidence="5">
    <name type="scientific">marine metagenome</name>
    <dbReference type="NCBI Taxonomy" id="408172"/>
    <lineage>
        <taxon>unclassified sequences</taxon>
        <taxon>metagenomes</taxon>
        <taxon>ecological metagenomes</taxon>
    </lineage>
</organism>
<dbReference type="SUPFAM" id="SSF53613">
    <property type="entry name" value="Ribokinase-like"/>
    <property type="match status" value="1"/>
</dbReference>
<dbReference type="CDD" id="cd01168">
    <property type="entry name" value="adenosine_kinase"/>
    <property type="match status" value="1"/>
</dbReference>
<name>A0A382UB46_9ZZZZ</name>
<evidence type="ECO:0000256" key="3">
    <source>
        <dbReference type="ARBA" id="ARBA00022777"/>
    </source>
</evidence>
<keyword evidence="3" id="KW-0418">Kinase</keyword>
<evidence type="ECO:0000256" key="1">
    <source>
        <dbReference type="ARBA" id="ARBA00010688"/>
    </source>
</evidence>
<dbReference type="PANTHER" id="PTHR43320:SF3">
    <property type="entry name" value="CARBOHYDRATE KINASE PFKB DOMAIN-CONTAINING PROTEIN"/>
    <property type="match status" value="1"/>
</dbReference>
<keyword evidence="2" id="KW-0808">Transferase</keyword>
<dbReference type="InterPro" id="IPR052700">
    <property type="entry name" value="Carb_kinase_PfkB-like"/>
</dbReference>
<dbReference type="Pfam" id="PF00294">
    <property type="entry name" value="PfkB"/>
    <property type="match status" value="1"/>
</dbReference>
<dbReference type="PANTHER" id="PTHR43320">
    <property type="entry name" value="SUGAR KINASE"/>
    <property type="match status" value="1"/>
</dbReference>
<feature type="non-terminal residue" evidence="5">
    <location>
        <position position="1"/>
    </location>
</feature>
<gene>
    <name evidence="5" type="ORF">METZ01_LOCUS384317</name>
</gene>
<sequence>HFLSKNKVEKGIMTLVDEERQHQLINALTSQKTPVKRNCGGSACNSIVAASSFGSKTFYSGKVADDWEGDFFVKDLKTAGVDFHNVAASKGTTGKCLVMITQDAERTLNTFLGVSIDISFQEVDTKSLENSKWLYMEGYLVTDKARTDVAINAMAYAKQKGVKTSLSLSDPYVVKVFSESLKSVIGEGIDLLFCNTDEARRFTGTHTVEAAANVLKQYAKTFVITRGPGGSLTYDGHQLIHTPGVSTNAVDTNGAGDMFAGSFLYAISSGHDYAWAARFANAAAALVVGQFGTR</sequence>
<dbReference type="GO" id="GO:0016301">
    <property type="term" value="F:kinase activity"/>
    <property type="evidence" value="ECO:0007669"/>
    <property type="project" value="UniProtKB-KW"/>
</dbReference>
<feature type="non-terminal residue" evidence="5">
    <location>
        <position position="294"/>
    </location>
</feature>
<reference evidence="5" key="1">
    <citation type="submission" date="2018-05" db="EMBL/GenBank/DDBJ databases">
        <authorList>
            <person name="Lanie J.A."/>
            <person name="Ng W.-L."/>
            <person name="Kazmierczak K.M."/>
            <person name="Andrzejewski T.M."/>
            <person name="Davidsen T.M."/>
            <person name="Wayne K.J."/>
            <person name="Tettelin H."/>
            <person name="Glass J.I."/>
            <person name="Rusch D."/>
            <person name="Podicherti R."/>
            <person name="Tsui H.-C.T."/>
            <person name="Winkler M.E."/>
        </authorList>
    </citation>
    <scope>NUCLEOTIDE SEQUENCE</scope>
</reference>
<evidence type="ECO:0000259" key="4">
    <source>
        <dbReference type="Pfam" id="PF00294"/>
    </source>
</evidence>
<proteinExistence type="inferred from homology"/>